<dbReference type="AlphaFoldDB" id="A0A8S3X7P1"/>
<dbReference type="InterPro" id="IPR000477">
    <property type="entry name" value="RT_dom"/>
</dbReference>
<evidence type="ECO:0000259" key="1">
    <source>
        <dbReference type="PROSITE" id="PS50878"/>
    </source>
</evidence>
<protein>
    <submittedName>
        <fullName evidence="2">(apollo) hypothetical protein</fullName>
    </submittedName>
</protein>
<proteinExistence type="predicted"/>
<evidence type="ECO:0000313" key="2">
    <source>
        <dbReference type="EMBL" id="CAG5008774.1"/>
    </source>
</evidence>
<name>A0A8S3X7P1_PARAO</name>
<dbReference type="InterPro" id="IPR050951">
    <property type="entry name" value="Retrovirus_Pol_polyprotein"/>
</dbReference>
<dbReference type="EMBL" id="CAJQZP010001016">
    <property type="protein sequence ID" value="CAG5008774.1"/>
    <property type="molecule type" value="Genomic_DNA"/>
</dbReference>
<feature type="domain" description="Reverse transcriptase" evidence="1">
    <location>
        <begin position="174"/>
        <end position="358"/>
    </location>
</feature>
<comment type="caution">
    <text evidence="2">The sequence shown here is derived from an EMBL/GenBank/DDBJ whole genome shotgun (WGS) entry which is preliminary data.</text>
</comment>
<keyword evidence="3" id="KW-1185">Reference proteome</keyword>
<accession>A0A8S3X7P1</accession>
<dbReference type="PANTHER" id="PTHR37984:SF5">
    <property type="entry name" value="PROTEIN NYNRIN-LIKE"/>
    <property type="match status" value="1"/>
</dbReference>
<dbReference type="OrthoDB" id="420169at2759"/>
<dbReference type="Pfam" id="PF00078">
    <property type="entry name" value="RVT_1"/>
    <property type="match status" value="1"/>
</dbReference>
<organism evidence="2 3">
    <name type="scientific">Parnassius apollo</name>
    <name type="common">Apollo butterfly</name>
    <name type="synonym">Papilio apollo</name>
    <dbReference type="NCBI Taxonomy" id="110799"/>
    <lineage>
        <taxon>Eukaryota</taxon>
        <taxon>Metazoa</taxon>
        <taxon>Ecdysozoa</taxon>
        <taxon>Arthropoda</taxon>
        <taxon>Hexapoda</taxon>
        <taxon>Insecta</taxon>
        <taxon>Pterygota</taxon>
        <taxon>Neoptera</taxon>
        <taxon>Endopterygota</taxon>
        <taxon>Lepidoptera</taxon>
        <taxon>Glossata</taxon>
        <taxon>Ditrysia</taxon>
        <taxon>Papilionoidea</taxon>
        <taxon>Papilionidae</taxon>
        <taxon>Parnassiinae</taxon>
        <taxon>Parnassini</taxon>
        <taxon>Parnassius</taxon>
        <taxon>Parnassius</taxon>
    </lineage>
</organism>
<dbReference type="PANTHER" id="PTHR37984">
    <property type="entry name" value="PROTEIN CBG26694"/>
    <property type="match status" value="1"/>
</dbReference>
<evidence type="ECO:0000313" key="3">
    <source>
        <dbReference type="Proteomes" id="UP000691718"/>
    </source>
</evidence>
<dbReference type="PROSITE" id="PS50878">
    <property type="entry name" value="RT_POL"/>
    <property type="match status" value="1"/>
</dbReference>
<gene>
    <name evidence="2" type="ORF">PAPOLLO_LOCUS15122</name>
</gene>
<reference evidence="2" key="1">
    <citation type="submission" date="2021-04" db="EMBL/GenBank/DDBJ databases">
        <authorList>
            <person name="Tunstrom K."/>
        </authorList>
    </citation>
    <scope>NUCLEOTIDE SEQUENCE</scope>
</reference>
<sequence length="426" mass="48836">MKNSMIIPARSESIHFIIVSEDVTGEVVVCSKELTKDVFIANAITTVSYSRIPVKILNVSDKEVNLPSFTPDLKSLYNYNICQFNKTNIDVTRVKTLLSELNLNYLDGEEKQSIEAICAKYCDIFHLEGDKLTTTNIYEPSIVLKQNSTPVYVKPYRLPQALKPEITKQVENMLENDIIEESNSEWSSPILLVPKKSSKGNEKKWRLVVDYRKLNEVICDDKFPLPNINEILDTLTGAIYFTHLDLHQGYYQVSLEPSSRKLTAFTTNTGQYCMKRLPMGLKISPNAFSRMMSVAMSGLTYDKCLVCQDDLIVFGRNLSSHNKNLITVMERLRKVNLKLNPQKCEFLKKEILYLGHLVTKKGVLPDPEKTKVLRNYPTPKNADEVKRIPIFPKIMNLFYKQTPRVLLLVLYYVIKISDQLHMPVDP</sequence>
<dbReference type="Proteomes" id="UP000691718">
    <property type="component" value="Unassembled WGS sequence"/>
</dbReference>
<dbReference type="CDD" id="cd01647">
    <property type="entry name" value="RT_LTR"/>
    <property type="match status" value="1"/>
</dbReference>